<dbReference type="GO" id="GO:0042910">
    <property type="term" value="F:xenobiotic transmembrane transporter activity"/>
    <property type="evidence" value="ECO:0007669"/>
    <property type="project" value="InterPro"/>
</dbReference>
<feature type="transmembrane region" description="Helical" evidence="10">
    <location>
        <begin position="65"/>
        <end position="85"/>
    </location>
</feature>
<dbReference type="GO" id="GO:0006811">
    <property type="term" value="P:monoatomic ion transport"/>
    <property type="evidence" value="ECO:0007669"/>
    <property type="project" value="UniProtKB-KW"/>
</dbReference>
<evidence type="ECO:0000256" key="9">
    <source>
        <dbReference type="ARBA" id="ARBA00031636"/>
    </source>
</evidence>
<organism evidence="11 12">
    <name type="scientific">Candidatus Avitreponema avistercoris</name>
    <dbReference type="NCBI Taxonomy" id="2840705"/>
    <lineage>
        <taxon>Bacteria</taxon>
        <taxon>Pseudomonadati</taxon>
        <taxon>Spirochaetota</taxon>
        <taxon>Spirochaetia</taxon>
        <taxon>Spirochaetales</taxon>
        <taxon>Candidatus Avitreponema</taxon>
    </lineage>
</organism>
<keyword evidence="2" id="KW-0813">Transport</keyword>
<dbReference type="PANTHER" id="PTHR43298">
    <property type="entry name" value="MULTIDRUG RESISTANCE PROTEIN NORM-RELATED"/>
    <property type="match status" value="1"/>
</dbReference>
<evidence type="ECO:0000256" key="6">
    <source>
        <dbReference type="ARBA" id="ARBA00022989"/>
    </source>
</evidence>
<dbReference type="Proteomes" id="UP000823616">
    <property type="component" value="Unassembled WGS sequence"/>
</dbReference>
<reference evidence="11" key="1">
    <citation type="submission" date="2020-10" db="EMBL/GenBank/DDBJ databases">
        <authorList>
            <person name="Gilroy R."/>
        </authorList>
    </citation>
    <scope>NUCLEOTIDE SEQUENCE</scope>
    <source>
        <strain evidence="11">B3-4054</strain>
    </source>
</reference>
<feature type="transmembrane region" description="Helical" evidence="10">
    <location>
        <begin position="173"/>
        <end position="194"/>
    </location>
</feature>
<comment type="subcellular location">
    <subcellularLocation>
        <location evidence="1">Cell membrane</location>
        <topology evidence="1">Multi-pass membrane protein</topology>
    </subcellularLocation>
</comment>
<feature type="transmembrane region" description="Helical" evidence="10">
    <location>
        <begin position="288"/>
        <end position="305"/>
    </location>
</feature>
<keyword evidence="3" id="KW-0050">Antiport</keyword>
<dbReference type="EMBL" id="JADIMS010000053">
    <property type="protein sequence ID" value="MBO8450090.1"/>
    <property type="molecule type" value="Genomic_DNA"/>
</dbReference>
<feature type="transmembrane region" description="Helical" evidence="10">
    <location>
        <begin position="391"/>
        <end position="413"/>
    </location>
</feature>
<dbReference type="GO" id="GO:0005886">
    <property type="term" value="C:plasma membrane"/>
    <property type="evidence" value="ECO:0007669"/>
    <property type="project" value="UniProtKB-SubCell"/>
</dbReference>
<protein>
    <recommendedName>
        <fullName evidence="9">Multidrug-efflux transporter</fullName>
    </recommendedName>
</protein>
<feature type="transmembrane region" description="Helical" evidence="10">
    <location>
        <begin position="200"/>
        <end position="220"/>
    </location>
</feature>
<dbReference type="PANTHER" id="PTHR43298:SF2">
    <property type="entry name" value="FMN_FAD EXPORTER YEEO-RELATED"/>
    <property type="match status" value="1"/>
</dbReference>
<evidence type="ECO:0000256" key="3">
    <source>
        <dbReference type="ARBA" id="ARBA00022449"/>
    </source>
</evidence>
<accession>A0A9D9HDD6</accession>
<gene>
    <name evidence="11" type="ORF">IAA96_03185</name>
</gene>
<dbReference type="Pfam" id="PF01554">
    <property type="entry name" value="MatE"/>
    <property type="match status" value="2"/>
</dbReference>
<keyword evidence="7" id="KW-0406">Ion transport</keyword>
<keyword evidence="5 10" id="KW-0812">Transmembrane</keyword>
<dbReference type="NCBIfam" id="TIGR00797">
    <property type="entry name" value="matE"/>
    <property type="match status" value="1"/>
</dbReference>
<reference evidence="11" key="2">
    <citation type="journal article" date="2021" name="PeerJ">
        <title>Extensive microbial diversity within the chicken gut microbiome revealed by metagenomics and culture.</title>
        <authorList>
            <person name="Gilroy R."/>
            <person name="Ravi A."/>
            <person name="Getino M."/>
            <person name="Pursley I."/>
            <person name="Horton D.L."/>
            <person name="Alikhan N.F."/>
            <person name="Baker D."/>
            <person name="Gharbi K."/>
            <person name="Hall N."/>
            <person name="Watson M."/>
            <person name="Adriaenssens E.M."/>
            <person name="Foster-Nyarko E."/>
            <person name="Jarju S."/>
            <person name="Secka A."/>
            <person name="Antonio M."/>
            <person name="Oren A."/>
            <person name="Chaudhuri R.R."/>
            <person name="La Ragione R."/>
            <person name="Hildebrand F."/>
            <person name="Pallen M.J."/>
        </authorList>
    </citation>
    <scope>NUCLEOTIDE SEQUENCE</scope>
    <source>
        <strain evidence="11">B3-4054</strain>
    </source>
</reference>
<evidence type="ECO:0000256" key="8">
    <source>
        <dbReference type="ARBA" id="ARBA00023136"/>
    </source>
</evidence>
<name>A0A9D9HDD6_9SPIR</name>
<dbReference type="InterPro" id="IPR050222">
    <property type="entry name" value="MATE_MdtK"/>
</dbReference>
<sequence>MKPEKTKTYGMDMTSGPVLKKMLLFALPLMGSGILQLLFNAADIIVVGRFAGDNSLAAVGSTSSLINLLVNLFVGLSVGANVVAARNFGAKKPEEIRATVHTATALGIYSGIFLTIAGLTGARAILSWMRTPPEVLGLAALYLRIYFLGMPATMVYNFGSAILRAAGDTKRPLYYLFLAGVINVILNLVFVIFFRMDVAGVAAATAISQFAAAFCVVRCLRKEKPPMRLEVRKIAVHSGKLAGILRIGLPAGLQGILFSFSNVVIQSSVNSFGPVIVAGNSAAMNIEGFVYLAMNAFYQAAISFVSQNYGAGNFPRIRRITITGQFCVTVTGLALSSLVLLAPEILLQLYTSSPEVIRAGVTRLSYVVRTYILCGMMDVMVGALRGTGYSVLPMLVTLIGVCGLRLLWIATVFRIPQFHTIETIYVSYPISWLLTFCCHLISFLVIFRRDSRRMQLPQPGSTETPDT</sequence>
<dbReference type="AlphaFoldDB" id="A0A9D9HDD6"/>
<evidence type="ECO:0000256" key="10">
    <source>
        <dbReference type="SAM" id="Phobius"/>
    </source>
</evidence>
<keyword evidence="8 10" id="KW-0472">Membrane</keyword>
<evidence type="ECO:0000313" key="11">
    <source>
        <dbReference type="EMBL" id="MBO8450090.1"/>
    </source>
</evidence>
<dbReference type="InterPro" id="IPR002528">
    <property type="entry name" value="MATE_fam"/>
</dbReference>
<dbReference type="PIRSF" id="PIRSF006603">
    <property type="entry name" value="DinF"/>
    <property type="match status" value="1"/>
</dbReference>
<evidence type="ECO:0000256" key="2">
    <source>
        <dbReference type="ARBA" id="ARBA00022448"/>
    </source>
</evidence>
<feature type="transmembrane region" description="Helical" evidence="10">
    <location>
        <begin position="326"/>
        <end position="346"/>
    </location>
</feature>
<evidence type="ECO:0000256" key="4">
    <source>
        <dbReference type="ARBA" id="ARBA00022475"/>
    </source>
</evidence>
<evidence type="ECO:0000256" key="5">
    <source>
        <dbReference type="ARBA" id="ARBA00022692"/>
    </source>
</evidence>
<evidence type="ECO:0000256" key="1">
    <source>
        <dbReference type="ARBA" id="ARBA00004651"/>
    </source>
</evidence>
<proteinExistence type="predicted"/>
<evidence type="ECO:0000256" key="7">
    <source>
        <dbReference type="ARBA" id="ARBA00023065"/>
    </source>
</evidence>
<feature type="transmembrane region" description="Helical" evidence="10">
    <location>
        <begin position="106"/>
        <end position="125"/>
    </location>
</feature>
<keyword evidence="6 10" id="KW-1133">Transmembrane helix</keyword>
<dbReference type="InterPro" id="IPR048279">
    <property type="entry name" value="MdtK-like"/>
</dbReference>
<keyword evidence="4" id="KW-1003">Cell membrane</keyword>
<comment type="caution">
    <text evidence="11">The sequence shown here is derived from an EMBL/GenBank/DDBJ whole genome shotgun (WGS) entry which is preliminary data.</text>
</comment>
<evidence type="ECO:0000313" key="12">
    <source>
        <dbReference type="Proteomes" id="UP000823616"/>
    </source>
</evidence>
<dbReference type="GO" id="GO:0015297">
    <property type="term" value="F:antiporter activity"/>
    <property type="evidence" value="ECO:0007669"/>
    <property type="project" value="UniProtKB-KW"/>
</dbReference>
<feature type="transmembrane region" description="Helical" evidence="10">
    <location>
        <begin position="145"/>
        <end position="166"/>
    </location>
</feature>
<dbReference type="CDD" id="cd13138">
    <property type="entry name" value="MATE_yoeA_like"/>
    <property type="match status" value="1"/>
</dbReference>
<feature type="transmembrane region" description="Helical" evidence="10">
    <location>
        <begin position="425"/>
        <end position="447"/>
    </location>
</feature>